<dbReference type="AlphaFoldDB" id="A0A376ZXH8"/>
<protein>
    <submittedName>
        <fullName evidence="1">Respiratory nitrate reductase 1 subunit delta</fullName>
    </submittedName>
</protein>
<dbReference type="EMBL" id="UGEB01000001">
    <property type="protein sequence ID" value="STK83716.1"/>
    <property type="molecule type" value="Genomic_DNA"/>
</dbReference>
<evidence type="ECO:0000313" key="1">
    <source>
        <dbReference type="EMBL" id="STK83716.1"/>
    </source>
</evidence>
<sequence>MPCCFDLLLKLANTAIDSDKVAEKIADEARDDTPQALDAVWGRRAG</sequence>
<dbReference type="Proteomes" id="UP000255543">
    <property type="component" value="Unassembled WGS sequence"/>
</dbReference>
<organism evidence="1 2">
    <name type="scientific">Escherichia coli</name>
    <dbReference type="NCBI Taxonomy" id="562"/>
    <lineage>
        <taxon>Bacteria</taxon>
        <taxon>Pseudomonadati</taxon>
        <taxon>Pseudomonadota</taxon>
        <taxon>Gammaproteobacteria</taxon>
        <taxon>Enterobacterales</taxon>
        <taxon>Enterobacteriaceae</taxon>
        <taxon>Escherichia</taxon>
    </lineage>
</organism>
<reference evidence="1 2" key="1">
    <citation type="submission" date="2018-06" db="EMBL/GenBank/DDBJ databases">
        <authorList>
            <consortium name="Pathogen Informatics"/>
            <person name="Doyle S."/>
        </authorList>
    </citation>
    <scope>NUCLEOTIDE SEQUENCE [LARGE SCALE GENOMIC DNA]</scope>
    <source>
        <strain evidence="1 2">NCTC8179</strain>
    </source>
</reference>
<gene>
    <name evidence="1" type="primary">narJ_3</name>
    <name evidence="1" type="ORF">NCTC8179_03160</name>
</gene>
<accession>A0A376ZXH8</accession>
<name>A0A376ZXH8_ECOLX</name>
<evidence type="ECO:0000313" key="2">
    <source>
        <dbReference type="Proteomes" id="UP000255543"/>
    </source>
</evidence>
<proteinExistence type="predicted"/>